<dbReference type="SUPFAM" id="SSF75620">
    <property type="entry name" value="Release factor"/>
    <property type="match status" value="1"/>
</dbReference>
<dbReference type="InterPro" id="IPR000352">
    <property type="entry name" value="Pep_chain_release_fac_I"/>
</dbReference>
<dbReference type="PANTHER" id="PTHR46203">
    <property type="entry name" value="PROBABLE PEPTIDE CHAIN RELEASE FACTOR C12ORF65"/>
    <property type="match status" value="1"/>
</dbReference>
<evidence type="ECO:0000313" key="7">
    <source>
        <dbReference type="EMBL" id="CCE63745.1"/>
    </source>
</evidence>
<dbReference type="eggNOG" id="KOG2726">
    <property type="taxonomic scope" value="Eukaryota"/>
</dbReference>
<evidence type="ECO:0000256" key="1">
    <source>
        <dbReference type="ARBA" id="ARBA00004173"/>
    </source>
</evidence>
<feature type="region of interest" description="Disordered" evidence="5">
    <location>
        <begin position="122"/>
        <end position="157"/>
    </location>
</feature>
<evidence type="ECO:0000259" key="6">
    <source>
        <dbReference type="Pfam" id="PF00472"/>
    </source>
</evidence>
<keyword evidence="8" id="KW-1185">Reference proteome</keyword>
<dbReference type="FunFam" id="3.30.160.20:FF:000065">
    <property type="entry name" value="Peptidyl-tRNA hydrolase domain protein"/>
    <property type="match status" value="1"/>
</dbReference>
<accession>G8BUF9</accession>
<dbReference type="HOGENOM" id="CLU_089470_4_0_1"/>
<keyword evidence="3" id="KW-0809">Transit peptide</keyword>
<organism evidence="7 8">
    <name type="scientific">Tetrapisispora phaffii (strain ATCC 24235 / CBS 4417 / NBRC 1672 / NRRL Y-8282 / UCD 70-5)</name>
    <name type="common">Yeast</name>
    <name type="synonym">Fabospora phaffii</name>
    <dbReference type="NCBI Taxonomy" id="1071381"/>
    <lineage>
        <taxon>Eukaryota</taxon>
        <taxon>Fungi</taxon>
        <taxon>Dikarya</taxon>
        <taxon>Ascomycota</taxon>
        <taxon>Saccharomycotina</taxon>
        <taxon>Saccharomycetes</taxon>
        <taxon>Saccharomycetales</taxon>
        <taxon>Saccharomycetaceae</taxon>
        <taxon>Tetrapisispora</taxon>
    </lineage>
</organism>
<dbReference type="KEGG" id="tpf:TPHA_0F02650"/>
<comment type="similarity">
    <text evidence="2">Belongs to the prokaryotic/mitochondrial release factor family.</text>
</comment>
<evidence type="ECO:0000256" key="3">
    <source>
        <dbReference type="ARBA" id="ARBA00022946"/>
    </source>
</evidence>
<dbReference type="Pfam" id="PF00472">
    <property type="entry name" value="RF-1"/>
    <property type="match status" value="1"/>
</dbReference>
<proteinExistence type="inferred from homology"/>
<evidence type="ECO:0000256" key="2">
    <source>
        <dbReference type="ARBA" id="ARBA00010835"/>
    </source>
</evidence>
<dbReference type="InterPro" id="IPR045853">
    <property type="entry name" value="Pep_chain_release_fac_I_sf"/>
</dbReference>
<dbReference type="GeneID" id="11535585"/>
<sequence>MTNQRMLRTSRFIHSFSVLLIKKHKLPPRSKFTISMENECVEAFMHGGRGPGGQKINKCNSKVQLKHLPTGVVVSCQETRSREQNRKIAREKLALELDRLKRKEETNSVGYIKTERELALQQWNQQSKKSKSKKSREKHTQHAIEREEQRLKQLQEDEKLIREMINQQ</sequence>
<dbReference type="OMA" id="FMHGGRG"/>
<evidence type="ECO:0000256" key="4">
    <source>
        <dbReference type="ARBA" id="ARBA00023128"/>
    </source>
</evidence>
<keyword evidence="4" id="KW-0496">Mitochondrion</keyword>
<evidence type="ECO:0000256" key="5">
    <source>
        <dbReference type="SAM" id="MobiDB-lite"/>
    </source>
</evidence>
<comment type="subcellular location">
    <subcellularLocation>
        <location evidence="1">Mitochondrion</location>
    </subcellularLocation>
</comment>
<dbReference type="Gene3D" id="3.30.160.20">
    <property type="match status" value="1"/>
</dbReference>
<dbReference type="GO" id="GO:0005739">
    <property type="term" value="C:mitochondrion"/>
    <property type="evidence" value="ECO:0007669"/>
    <property type="project" value="UniProtKB-SubCell"/>
</dbReference>
<dbReference type="PANTHER" id="PTHR46203:SF1">
    <property type="entry name" value="MITOCHONDRIAL TRANSLATION RELEASE FACTOR IN RESCUE"/>
    <property type="match status" value="1"/>
</dbReference>
<feature type="compositionally biased region" description="Basic and acidic residues" evidence="5">
    <location>
        <begin position="138"/>
        <end position="157"/>
    </location>
</feature>
<dbReference type="InterPro" id="IPR052405">
    <property type="entry name" value="Mito_Transl_Release_Factor"/>
</dbReference>
<feature type="domain" description="Prokaryotic-type class I peptide chain release factors" evidence="6">
    <location>
        <begin position="36"/>
        <end position="142"/>
    </location>
</feature>
<dbReference type="GO" id="GO:0032543">
    <property type="term" value="P:mitochondrial translation"/>
    <property type="evidence" value="ECO:0007669"/>
    <property type="project" value="EnsemblFungi"/>
</dbReference>
<dbReference type="RefSeq" id="XP_003686179.1">
    <property type="nucleotide sequence ID" value="XM_003686131.1"/>
</dbReference>
<feature type="compositionally biased region" description="Basic residues" evidence="5">
    <location>
        <begin position="128"/>
        <end position="137"/>
    </location>
</feature>
<dbReference type="STRING" id="1071381.G8BUF9"/>
<dbReference type="GO" id="GO:0003747">
    <property type="term" value="F:translation release factor activity"/>
    <property type="evidence" value="ECO:0007669"/>
    <property type="project" value="InterPro"/>
</dbReference>
<name>G8BUF9_TETPH</name>
<dbReference type="EMBL" id="HE612861">
    <property type="protein sequence ID" value="CCE63745.1"/>
    <property type="molecule type" value="Genomic_DNA"/>
</dbReference>
<dbReference type="Proteomes" id="UP000005666">
    <property type="component" value="Chromosome 6"/>
</dbReference>
<reference evidence="7 8" key="1">
    <citation type="journal article" date="2011" name="Proc. Natl. Acad. Sci. U.S.A.">
        <title>Evolutionary erosion of yeast sex chromosomes by mating-type switching accidents.</title>
        <authorList>
            <person name="Gordon J.L."/>
            <person name="Armisen D."/>
            <person name="Proux-Wera E."/>
            <person name="Oheigeartaigh S.S."/>
            <person name="Byrne K.P."/>
            <person name="Wolfe K.H."/>
        </authorList>
    </citation>
    <scope>NUCLEOTIDE SEQUENCE [LARGE SCALE GENOMIC DNA]</scope>
    <source>
        <strain evidence="8">ATCC 24235 / CBS 4417 / NBRC 1672 / NRRL Y-8282 / UCD 70-5</strain>
    </source>
</reference>
<dbReference type="OrthoDB" id="277888at2759"/>
<evidence type="ECO:0000313" key="8">
    <source>
        <dbReference type="Proteomes" id="UP000005666"/>
    </source>
</evidence>
<dbReference type="AlphaFoldDB" id="G8BUF9"/>
<gene>
    <name evidence="7" type="primary">TPHA0F02650</name>
    <name evidence="7" type="ordered locus">TPHA_0F02650</name>
</gene>
<dbReference type="GO" id="GO:0004045">
    <property type="term" value="F:peptidyl-tRNA hydrolase activity"/>
    <property type="evidence" value="ECO:0007669"/>
    <property type="project" value="EnsemblFungi"/>
</dbReference>
<protein>
    <recommendedName>
        <fullName evidence="6">Prokaryotic-type class I peptide chain release factors domain-containing protein</fullName>
    </recommendedName>
</protein>